<keyword evidence="2" id="KW-0342">GTP-binding</keyword>
<organism evidence="5 6">
    <name type="scientific">Entamoeba invadens IP1</name>
    <dbReference type="NCBI Taxonomy" id="370355"/>
    <lineage>
        <taxon>Eukaryota</taxon>
        <taxon>Amoebozoa</taxon>
        <taxon>Evosea</taxon>
        <taxon>Archamoebae</taxon>
        <taxon>Mastigamoebida</taxon>
        <taxon>Entamoebidae</taxon>
        <taxon>Entamoeba</taxon>
    </lineage>
</organism>
<reference evidence="5 6" key="1">
    <citation type="submission" date="2012-10" db="EMBL/GenBank/DDBJ databases">
        <authorList>
            <person name="Zafar N."/>
            <person name="Inman J."/>
            <person name="Hall N."/>
            <person name="Lorenzi H."/>
            <person name="Caler E."/>
        </authorList>
    </citation>
    <scope>NUCLEOTIDE SEQUENCE [LARGE SCALE GENOMIC DNA]</scope>
    <source>
        <strain evidence="5 6">IP1</strain>
    </source>
</reference>
<dbReference type="VEuPathDB" id="AmoebaDB:EIN_316560"/>
<dbReference type="Pfam" id="PF00071">
    <property type="entry name" value="Ras"/>
    <property type="match status" value="1"/>
</dbReference>
<gene>
    <name evidence="5" type="ORF">EIN_316560</name>
</gene>
<name>A0A0A1TZE7_ENTIV</name>
<feature type="region of interest" description="Disordered" evidence="4">
    <location>
        <begin position="177"/>
        <end position="204"/>
    </location>
</feature>
<dbReference type="Gene3D" id="3.40.50.300">
    <property type="entry name" value="P-loop containing nucleotide triphosphate hydrolases"/>
    <property type="match status" value="1"/>
</dbReference>
<dbReference type="RefSeq" id="XP_004253728.1">
    <property type="nucleotide sequence ID" value="XM_004253680.1"/>
</dbReference>
<evidence type="ECO:0000256" key="3">
    <source>
        <dbReference type="ARBA" id="ARBA00023288"/>
    </source>
</evidence>
<evidence type="ECO:0000256" key="2">
    <source>
        <dbReference type="ARBA" id="ARBA00023134"/>
    </source>
</evidence>
<dbReference type="Proteomes" id="UP000014680">
    <property type="component" value="Unassembled WGS sequence"/>
</dbReference>
<dbReference type="InterPro" id="IPR050227">
    <property type="entry name" value="Rab"/>
</dbReference>
<evidence type="ECO:0000313" key="5">
    <source>
        <dbReference type="EMBL" id="ELP86957.1"/>
    </source>
</evidence>
<proteinExistence type="predicted"/>
<protein>
    <submittedName>
        <fullName evidence="5">Uncharacterized protein</fullName>
    </submittedName>
</protein>
<dbReference type="GO" id="GO:0005525">
    <property type="term" value="F:GTP binding"/>
    <property type="evidence" value="ECO:0007669"/>
    <property type="project" value="UniProtKB-KW"/>
</dbReference>
<dbReference type="GeneID" id="14885988"/>
<dbReference type="PROSITE" id="PS51419">
    <property type="entry name" value="RAB"/>
    <property type="match status" value="1"/>
</dbReference>
<dbReference type="OrthoDB" id="435411at2759"/>
<evidence type="ECO:0000256" key="4">
    <source>
        <dbReference type="SAM" id="MobiDB-lite"/>
    </source>
</evidence>
<dbReference type="PANTHER" id="PTHR47977">
    <property type="entry name" value="RAS-RELATED PROTEIN RAB"/>
    <property type="match status" value="1"/>
</dbReference>
<keyword evidence="3" id="KW-0449">Lipoprotein</keyword>
<keyword evidence="1" id="KW-0547">Nucleotide-binding</keyword>
<dbReference type="SUPFAM" id="SSF52540">
    <property type="entry name" value="P-loop containing nucleoside triphosphate hydrolases"/>
    <property type="match status" value="1"/>
</dbReference>
<keyword evidence="6" id="KW-1185">Reference proteome</keyword>
<dbReference type="SMART" id="SM00173">
    <property type="entry name" value="RAS"/>
    <property type="match status" value="1"/>
</dbReference>
<dbReference type="PRINTS" id="PR00449">
    <property type="entry name" value="RASTRNSFRMNG"/>
</dbReference>
<dbReference type="SMART" id="SM00175">
    <property type="entry name" value="RAB"/>
    <property type="match status" value="1"/>
</dbReference>
<sequence length="204" mass="22691">MAVKEDDLTLKVCVMGDEKTGKTSFVRRMLDDTFSEEPQPYDNPAVTKEITYEGNKIMLTVMDQQGDDSGMTATFFNNANMVAAVCSYKSKDSLNNCKNWLSYGDRYIGGDYLKSLIVTFSDEETKEFTKEEAQTVATNVNAQLFEISSKTGDNTKETYNEIMKLLNAKFIAVTAANQKGGKKGKEKKDAKDKKDGKSGKCLLL</sequence>
<dbReference type="InterPro" id="IPR027417">
    <property type="entry name" value="P-loop_NTPase"/>
</dbReference>
<evidence type="ECO:0000256" key="1">
    <source>
        <dbReference type="ARBA" id="ARBA00022741"/>
    </source>
</evidence>
<dbReference type="GO" id="GO:0003924">
    <property type="term" value="F:GTPase activity"/>
    <property type="evidence" value="ECO:0007669"/>
    <property type="project" value="InterPro"/>
</dbReference>
<dbReference type="InterPro" id="IPR001806">
    <property type="entry name" value="Small_GTPase"/>
</dbReference>
<evidence type="ECO:0000313" key="6">
    <source>
        <dbReference type="Proteomes" id="UP000014680"/>
    </source>
</evidence>
<dbReference type="AlphaFoldDB" id="A0A0A1TZE7"/>
<dbReference type="EMBL" id="KB206890">
    <property type="protein sequence ID" value="ELP86957.1"/>
    <property type="molecule type" value="Genomic_DNA"/>
</dbReference>
<dbReference type="OMA" id="FFNNANM"/>
<feature type="compositionally biased region" description="Basic and acidic residues" evidence="4">
    <location>
        <begin position="186"/>
        <end position="198"/>
    </location>
</feature>
<accession>A0A0A1TZE7</accession>
<dbReference type="KEGG" id="eiv:EIN_316560"/>